<dbReference type="SUPFAM" id="SSF52540">
    <property type="entry name" value="P-loop containing nucleoside triphosphate hydrolases"/>
    <property type="match status" value="1"/>
</dbReference>
<reference evidence="3" key="1">
    <citation type="submission" date="2023-08" db="EMBL/GenBank/DDBJ databases">
        <authorList>
            <person name="Audoor S."/>
            <person name="Bilcke G."/>
        </authorList>
    </citation>
    <scope>NUCLEOTIDE SEQUENCE</scope>
</reference>
<sequence>MTIFRRQEEQSLNNNSIPTSRQLNGHHHEDEIDVMRPPISHMHGSDVSVESSMKNSPKGKERHRKHEYKMKRAKVTKKKKHQHPEINLPLPVLAVGFPKAGTSSIFSFFQQQKFRSQHWYCCKSQNDPQRGGPFLMADCLLRYMGSVASDGEEKNQTMLQECGHFDVYAEINGPRCDGDKGCRLEDGSVDTGITGPRIFLPQHFNLPELHDSAPNSTWILNTRLVSDWVESVMNWSDLQHQFANEYYSQGRINELPKNAEEMKAFLKEIFLNHTDHVKEFVSRHPSHALIEINITEGDTAGQVLAESFGLDASYWTARNQRWRITWQNSVRFFGGTAGWLMFAGTTAYMCSIIGLAMTML</sequence>
<proteinExistence type="predicted"/>
<feature type="transmembrane region" description="Helical" evidence="2">
    <location>
        <begin position="337"/>
        <end position="357"/>
    </location>
</feature>
<dbReference type="PANTHER" id="PTHR36978">
    <property type="entry name" value="P-LOOP CONTAINING NUCLEOTIDE TRIPHOSPHATE HYDROLASE"/>
    <property type="match status" value="1"/>
</dbReference>
<keyword evidence="2" id="KW-1133">Transmembrane helix</keyword>
<keyword evidence="2" id="KW-0812">Transmembrane</keyword>
<dbReference type="InterPro" id="IPR027417">
    <property type="entry name" value="P-loop_NTPase"/>
</dbReference>
<dbReference type="EMBL" id="CAKOGP040000779">
    <property type="protein sequence ID" value="CAJ1939181.1"/>
    <property type="molecule type" value="Genomic_DNA"/>
</dbReference>
<evidence type="ECO:0000313" key="3">
    <source>
        <dbReference type="EMBL" id="CAJ1939181.1"/>
    </source>
</evidence>
<protein>
    <recommendedName>
        <fullName evidence="5">Sulfotransferase</fullName>
    </recommendedName>
</protein>
<gene>
    <name evidence="3" type="ORF">CYCCA115_LOCUS6468</name>
</gene>
<evidence type="ECO:0008006" key="5">
    <source>
        <dbReference type="Google" id="ProtNLM"/>
    </source>
</evidence>
<feature type="region of interest" description="Disordered" evidence="1">
    <location>
        <begin position="1"/>
        <end position="83"/>
    </location>
</feature>
<keyword evidence="4" id="KW-1185">Reference proteome</keyword>
<feature type="compositionally biased region" description="Basic residues" evidence="1">
    <location>
        <begin position="60"/>
        <end position="82"/>
    </location>
</feature>
<dbReference type="Proteomes" id="UP001295423">
    <property type="component" value="Unassembled WGS sequence"/>
</dbReference>
<organism evidence="3 4">
    <name type="scientific">Cylindrotheca closterium</name>
    <dbReference type="NCBI Taxonomy" id="2856"/>
    <lineage>
        <taxon>Eukaryota</taxon>
        <taxon>Sar</taxon>
        <taxon>Stramenopiles</taxon>
        <taxon>Ochrophyta</taxon>
        <taxon>Bacillariophyta</taxon>
        <taxon>Bacillariophyceae</taxon>
        <taxon>Bacillariophycidae</taxon>
        <taxon>Bacillariales</taxon>
        <taxon>Bacillariaceae</taxon>
        <taxon>Cylindrotheca</taxon>
    </lineage>
</organism>
<dbReference type="AlphaFoldDB" id="A0AAD2CNJ2"/>
<accession>A0AAD2CNJ2</accession>
<dbReference type="PANTHER" id="PTHR36978:SF4">
    <property type="entry name" value="P-LOOP CONTAINING NUCLEOSIDE TRIPHOSPHATE HYDROLASE PROTEIN"/>
    <property type="match status" value="1"/>
</dbReference>
<evidence type="ECO:0000256" key="1">
    <source>
        <dbReference type="SAM" id="MobiDB-lite"/>
    </source>
</evidence>
<evidence type="ECO:0000256" key="2">
    <source>
        <dbReference type="SAM" id="Phobius"/>
    </source>
</evidence>
<dbReference type="Gene3D" id="3.40.50.300">
    <property type="entry name" value="P-loop containing nucleotide triphosphate hydrolases"/>
    <property type="match status" value="1"/>
</dbReference>
<comment type="caution">
    <text evidence="3">The sequence shown here is derived from an EMBL/GenBank/DDBJ whole genome shotgun (WGS) entry which is preliminary data.</text>
</comment>
<feature type="compositionally biased region" description="Polar residues" evidence="1">
    <location>
        <begin position="10"/>
        <end position="23"/>
    </location>
</feature>
<keyword evidence="2" id="KW-0472">Membrane</keyword>
<name>A0AAD2CNJ2_9STRA</name>
<evidence type="ECO:0000313" key="4">
    <source>
        <dbReference type="Proteomes" id="UP001295423"/>
    </source>
</evidence>